<evidence type="ECO:0000256" key="1">
    <source>
        <dbReference type="SAM" id="SignalP"/>
    </source>
</evidence>
<protein>
    <submittedName>
        <fullName evidence="2">Uncharacterized protein</fullName>
    </submittedName>
</protein>
<dbReference type="Proteomes" id="UP001595377">
    <property type="component" value="Unassembled WGS sequence"/>
</dbReference>
<organism evidence="2 3">
    <name type="scientific">Shinella pollutisoli</name>
    <dbReference type="NCBI Taxonomy" id="2250594"/>
    <lineage>
        <taxon>Bacteria</taxon>
        <taxon>Pseudomonadati</taxon>
        <taxon>Pseudomonadota</taxon>
        <taxon>Alphaproteobacteria</taxon>
        <taxon>Hyphomicrobiales</taxon>
        <taxon>Rhizobiaceae</taxon>
        <taxon>Shinella</taxon>
    </lineage>
</organism>
<gene>
    <name evidence="2" type="ORF">ACFOHH_08135</name>
</gene>
<name>A0ABV7DDQ6_9HYPH</name>
<dbReference type="EMBL" id="JBHRSP010000014">
    <property type="protein sequence ID" value="MFC3073066.1"/>
    <property type="molecule type" value="Genomic_DNA"/>
</dbReference>
<feature type="chain" id="PRO_5046123395" evidence="1">
    <location>
        <begin position="24"/>
        <end position="199"/>
    </location>
</feature>
<keyword evidence="1" id="KW-0732">Signal</keyword>
<accession>A0ABV7DDQ6</accession>
<feature type="signal peptide" evidence="1">
    <location>
        <begin position="1"/>
        <end position="23"/>
    </location>
</feature>
<reference evidence="3" key="1">
    <citation type="journal article" date="2019" name="Int. J. Syst. Evol. Microbiol.">
        <title>The Global Catalogue of Microorganisms (GCM) 10K type strain sequencing project: providing services to taxonomists for standard genome sequencing and annotation.</title>
        <authorList>
            <consortium name="The Broad Institute Genomics Platform"/>
            <consortium name="The Broad Institute Genome Sequencing Center for Infectious Disease"/>
            <person name="Wu L."/>
            <person name="Ma J."/>
        </authorList>
    </citation>
    <scope>NUCLEOTIDE SEQUENCE [LARGE SCALE GENOMIC DNA]</scope>
    <source>
        <strain evidence="3">KCTC 52677</strain>
    </source>
</reference>
<sequence length="199" mass="21158">MRHWTGAAALAAALALAAGHAAAGEREDALREAHAVLLGLATDGEKPGHDGAADIYYSIIDNPDAPRLVTRLELALEPCRSRTISALQFPGRWANLTLTITDLGRIAAVAAYASVDDMIAETNAIPFDDPRAEQVVLTGEGVSCMSRLSLAGEEQSKPTSCGDRLDLAMTDDEQRERGLRALSAVARLCKVAVLQPRQD</sequence>
<comment type="caution">
    <text evidence="2">The sequence shown here is derived from an EMBL/GenBank/DDBJ whole genome shotgun (WGS) entry which is preliminary data.</text>
</comment>
<proteinExistence type="predicted"/>
<dbReference type="RefSeq" id="WP_257317115.1">
    <property type="nucleotide sequence ID" value="NZ_JANFDG010000025.1"/>
</dbReference>
<evidence type="ECO:0000313" key="3">
    <source>
        <dbReference type="Proteomes" id="UP001595377"/>
    </source>
</evidence>
<keyword evidence="3" id="KW-1185">Reference proteome</keyword>
<evidence type="ECO:0000313" key="2">
    <source>
        <dbReference type="EMBL" id="MFC3073066.1"/>
    </source>
</evidence>